<dbReference type="AlphaFoldDB" id="A0A9P7KA58"/>
<dbReference type="EMBL" id="JABCKI010004202">
    <property type="protein sequence ID" value="KAG5640516.1"/>
    <property type="molecule type" value="Genomic_DNA"/>
</dbReference>
<organism evidence="1 2">
    <name type="scientific">Sphagnurus paluster</name>
    <dbReference type="NCBI Taxonomy" id="117069"/>
    <lineage>
        <taxon>Eukaryota</taxon>
        <taxon>Fungi</taxon>
        <taxon>Dikarya</taxon>
        <taxon>Basidiomycota</taxon>
        <taxon>Agaricomycotina</taxon>
        <taxon>Agaricomycetes</taxon>
        <taxon>Agaricomycetidae</taxon>
        <taxon>Agaricales</taxon>
        <taxon>Tricholomatineae</taxon>
        <taxon>Lyophyllaceae</taxon>
        <taxon>Sphagnurus</taxon>
    </lineage>
</organism>
<dbReference type="Proteomes" id="UP000717328">
    <property type="component" value="Unassembled WGS sequence"/>
</dbReference>
<keyword evidence="2" id="KW-1185">Reference proteome</keyword>
<sequence>MRNFATSTPNYGESDIAKVIVFELGNKYVAYLGTFTNDTQEVISQWGQIYPDKQQE</sequence>
<gene>
    <name evidence="1" type="ORF">H0H81_011878</name>
</gene>
<feature type="non-terminal residue" evidence="1">
    <location>
        <position position="56"/>
    </location>
</feature>
<evidence type="ECO:0000313" key="2">
    <source>
        <dbReference type="Proteomes" id="UP000717328"/>
    </source>
</evidence>
<evidence type="ECO:0000313" key="1">
    <source>
        <dbReference type="EMBL" id="KAG5640516.1"/>
    </source>
</evidence>
<reference evidence="1" key="1">
    <citation type="submission" date="2021-02" db="EMBL/GenBank/DDBJ databases">
        <authorList>
            <person name="Nieuwenhuis M."/>
            <person name="Van De Peppel L.J.J."/>
        </authorList>
    </citation>
    <scope>NUCLEOTIDE SEQUENCE</scope>
    <source>
        <strain evidence="1">D49</strain>
    </source>
</reference>
<proteinExistence type="predicted"/>
<name>A0A9P7KA58_9AGAR</name>
<protein>
    <submittedName>
        <fullName evidence="1">Uncharacterized protein</fullName>
    </submittedName>
</protein>
<comment type="caution">
    <text evidence="1">The sequence shown here is derived from an EMBL/GenBank/DDBJ whole genome shotgun (WGS) entry which is preliminary data.</text>
</comment>
<accession>A0A9P7KA58</accession>
<dbReference type="OrthoDB" id="26184at2759"/>
<reference evidence="1" key="2">
    <citation type="submission" date="2021-10" db="EMBL/GenBank/DDBJ databases">
        <title>Phylogenomics reveals ancestral predisposition of the termite-cultivated fungus Termitomyces towards a domesticated lifestyle.</title>
        <authorList>
            <person name="Auxier B."/>
            <person name="Grum-Grzhimaylo A."/>
            <person name="Cardenas M.E."/>
            <person name="Lodge J.D."/>
            <person name="Laessoe T."/>
            <person name="Pedersen O."/>
            <person name="Smith M.E."/>
            <person name="Kuyper T.W."/>
            <person name="Franco-Molano E.A."/>
            <person name="Baroni T.J."/>
            <person name="Aanen D.K."/>
        </authorList>
    </citation>
    <scope>NUCLEOTIDE SEQUENCE</scope>
    <source>
        <strain evidence="1">D49</strain>
    </source>
</reference>